<dbReference type="OMA" id="DATAYIC"/>
<evidence type="ECO:0008006" key="4">
    <source>
        <dbReference type="Google" id="ProtNLM"/>
    </source>
</evidence>
<evidence type="ECO:0000313" key="3">
    <source>
        <dbReference type="Proteomes" id="UP000054359"/>
    </source>
</evidence>
<protein>
    <recommendedName>
        <fullName evidence="4">Reverse transcriptase domain-containing protein</fullName>
    </recommendedName>
</protein>
<evidence type="ECO:0000313" key="1">
    <source>
        <dbReference type="EMBL" id="KFM65454.1"/>
    </source>
</evidence>
<dbReference type="OrthoDB" id="6436485at2759"/>
<reference evidence="2 3" key="1">
    <citation type="submission" date="2013-11" db="EMBL/GenBank/DDBJ databases">
        <title>Genome sequencing of Stegodyphus mimosarum.</title>
        <authorList>
            <person name="Bechsgaard J."/>
        </authorList>
    </citation>
    <scope>NUCLEOTIDE SEQUENCE [LARGE SCALE GENOMIC DNA]</scope>
</reference>
<sequence>MIYRHCRVVFGVCSSPFQLSASIEHLLDNSPAEFDDVTQKLKHSFYVDNCVTGVQDIKQQENFIVKATEVMARGCFNLRGWESNVP</sequence>
<organism evidence="2 3">
    <name type="scientific">Stegodyphus mimosarum</name>
    <name type="common">African social velvet spider</name>
    <dbReference type="NCBI Taxonomy" id="407821"/>
    <lineage>
        <taxon>Eukaryota</taxon>
        <taxon>Metazoa</taxon>
        <taxon>Ecdysozoa</taxon>
        <taxon>Arthropoda</taxon>
        <taxon>Chelicerata</taxon>
        <taxon>Arachnida</taxon>
        <taxon>Araneae</taxon>
        <taxon>Araneomorphae</taxon>
        <taxon>Entelegynae</taxon>
        <taxon>Eresoidea</taxon>
        <taxon>Eresidae</taxon>
        <taxon>Stegodyphus</taxon>
    </lineage>
</organism>
<dbReference type="Proteomes" id="UP000054359">
    <property type="component" value="Unassembled WGS sequence"/>
</dbReference>
<feature type="non-terminal residue" evidence="2">
    <location>
        <position position="86"/>
    </location>
</feature>
<proteinExistence type="predicted"/>
<name>A0A087U9J1_STEMI</name>
<accession>A0A087U9J1</accession>
<dbReference type="AlphaFoldDB" id="A0A087U9J1"/>
<dbReference type="EMBL" id="KK115573">
    <property type="protein sequence ID" value="KFM65454.1"/>
    <property type="molecule type" value="Genomic_DNA"/>
</dbReference>
<dbReference type="EMBL" id="KK118856">
    <property type="protein sequence ID" value="KFM74030.1"/>
    <property type="molecule type" value="Genomic_DNA"/>
</dbReference>
<evidence type="ECO:0000313" key="2">
    <source>
        <dbReference type="EMBL" id="KFM74030.1"/>
    </source>
</evidence>
<keyword evidence="3" id="KW-1185">Reference proteome</keyword>
<gene>
    <name evidence="2" type="ORF">X975_07834</name>
    <name evidence="1" type="ORF">X975_21694</name>
</gene>